<dbReference type="GO" id="GO:0001725">
    <property type="term" value="C:stress fiber"/>
    <property type="evidence" value="ECO:0007669"/>
    <property type="project" value="TreeGrafter"/>
</dbReference>
<dbReference type="InterPro" id="IPR001478">
    <property type="entry name" value="PDZ"/>
</dbReference>
<evidence type="ECO:0000256" key="4">
    <source>
        <dbReference type="SAM" id="MobiDB-lite"/>
    </source>
</evidence>
<dbReference type="GO" id="GO:0051371">
    <property type="term" value="F:muscle alpha-actinin binding"/>
    <property type="evidence" value="ECO:0007669"/>
    <property type="project" value="TreeGrafter"/>
</dbReference>
<feature type="compositionally biased region" description="Polar residues" evidence="4">
    <location>
        <begin position="174"/>
        <end position="187"/>
    </location>
</feature>
<dbReference type="PROSITE" id="PS50106">
    <property type="entry name" value="PDZ"/>
    <property type="match status" value="1"/>
</dbReference>
<keyword evidence="3" id="KW-0440">LIM domain</keyword>
<organism evidence="6 7">
    <name type="scientific">Tigriopus californicus</name>
    <name type="common">Marine copepod</name>
    <dbReference type="NCBI Taxonomy" id="6832"/>
    <lineage>
        <taxon>Eukaryota</taxon>
        <taxon>Metazoa</taxon>
        <taxon>Ecdysozoa</taxon>
        <taxon>Arthropoda</taxon>
        <taxon>Crustacea</taxon>
        <taxon>Multicrustacea</taxon>
        <taxon>Hexanauplia</taxon>
        <taxon>Copepoda</taxon>
        <taxon>Harpacticoida</taxon>
        <taxon>Harpacticidae</taxon>
        <taxon>Tigriopus</taxon>
    </lineage>
</organism>
<dbReference type="GO" id="GO:0005912">
    <property type="term" value="C:adherens junction"/>
    <property type="evidence" value="ECO:0007669"/>
    <property type="project" value="TreeGrafter"/>
</dbReference>
<dbReference type="GO" id="GO:0030018">
    <property type="term" value="C:Z disc"/>
    <property type="evidence" value="ECO:0007669"/>
    <property type="project" value="TreeGrafter"/>
</dbReference>
<feature type="region of interest" description="Disordered" evidence="4">
    <location>
        <begin position="336"/>
        <end position="371"/>
    </location>
</feature>
<dbReference type="SUPFAM" id="SSF50156">
    <property type="entry name" value="PDZ domain-like"/>
    <property type="match status" value="1"/>
</dbReference>
<dbReference type="PANTHER" id="PTHR24214">
    <property type="entry name" value="PDZ AND LIM DOMAIN PROTEIN ZASP"/>
    <property type="match status" value="1"/>
</dbReference>
<feature type="compositionally biased region" description="Low complexity" evidence="4">
    <location>
        <begin position="538"/>
        <end position="553"/>
    </location>
</feature>
<gene>
    <name evidence="6" type="ORF">TCAL_04336</name>
</gene>
<dbReference type="EMBL" id="VCGU01000001">
    <property type="protein sequence ID" value="TRY80331.1"/>
    <property type="molecule type" value="Genomic_DNA"/>
</dbReference>
<evidence type="ECO:0000256" key="3">
    <source>
        <dbReference type="ARBA" id="ARBA00023038"/>
    </source>
</evidence>
<comment type="caution">
    <text evidence="6">The sequence shown here is derived from an EMBL/GenBank/DDBJ whole genome shotgun (WGS) entry which is preliminary data.</text>
</comment>
<evidence type="ECO:0000313" key="6">
    <source>
        <dbReference type="EMBL" id="TRY80331.1"/>
    </source>
</evidence>
<keyword evidence="7" id="KW-1185">Reference proteome</keyword>
<protein>
    <recommendedName>
        <fullName evidence="5">PDZ domain-containing protein</fullName>
    </recommendedName>
</protein>
<keyword evidence="3" id="KW-0862">Zinc</keyword>
<reference evidence="6 7" key="1">
    <citation type="journal article" date="2018" name="Nat. Ecol. Evol.">
        <title>Genomic signatures of mitonuclear coevolution across populations of Tigriopus californicus.</title>
        <authorList>
            <person name="Barreto F.S."/>
            <person name="Watson E.T."/>
            <person name="Lima T.G."/>
            <person name="Willett C.S."/>
            <person name="Edmands S."/>
            <person name="Li W."/>
            <person name="Burton R.S."/>
        </authorList>
    </citation>
    <scope>NUCLEOTIDE SEQUENCE [LARGE SCALE GENOMIC DNA]</scope>
    <source>
        <strain evidence="6 7">San Diego</strain>
    </source>
</reference>
<sequence>MSSFGRRPSVFLVEIDRDGLNAPWGFRLKGGIDVEGGTPLEVIKSGIMELQPYSTDRKKALVDEIAQRIFEQIRIHGGRDLDAIVQGISNFQIPETVVELNQRAQEPPKVSHVNGHQNGPIKLEDKREWNLTPGAAVPTTPKPFRSTVESVQFQSEHPRRPSWVEMANKPLPTPNLQRSVSNVQISSGRPPIGALTNTLPRSNGAPRRPPPPSIHSALPSNGLRRSQSSQRLTLRPDDFWLKSRPSSRSTSMDNLHQSDHRISIGSAADGILHVGDRIVQIEHHNATKLAHFDAQNIIKHSGTNLKLGISRPGFSAPGAAPFSSLPAVKPSYTLPQKPHQGHAMHHQNQGFGSPPSQGGFYQPQPQIHQRRPTAYGSIERANAANTVLDAVNVHREYQPMFNSNFSTFGPTPTNNNGSTAFHPQSYDQVQIPNSYMAPQGKTIDVGGVKKQVVTKQFNSPLNLYSDAAIVEAAVANPASGVSTGGHPGFVPTQRHLPSPKDKIISRPQQSETFKLILESEMDGARDQQGVVGREFHQPAHSSRPSSSLSNRSQPNAIMLDNTIHQSASFKRLMHNMAVGPESTEDQTDF</sequence>
<dbReference type="InterPro" id="IPR006643">
    <property type="entry name" value="Zasp-like_motif"/>
</dbReference>
<dbReference type="InterPro" id="IPR036034">
    <property type="entry name" value="PDZ_sf"/>
</dbReference>
<dbReference type="Pfam" id="PF00595">
    <property type="entry name" value="PDZ"/>
    <property type="match status" value="1"/>
</dbReference>
<feature type="region of interest" description="Disordered" evidence="4">
    <location>
        <begin position="534"/>
        <end position="553"/>
    </location>
</feature>
<feature type="compositionally biased region" description="Low complexity" evidence="4">
    <location>
        <begin position="223"/>
        <end position="233"/>
    </location>
</feature>
<accession>A0A553PRP4</accession>
<proteinExistence type="predicted"/>
<dbReference type="Proteomes" id="UP000318571">
    <property type="component" value="Chromosome 12"/>
</dbReference>
<dbReference type="STRING" id="6832.A0A553PRP4"/>
<evidence type="ECO:0000256" key="2">
    <source>
        <dbReference type="ARBA" id="ARBA00022490"/>
    </source>
</evidence>
<dbReference type="PANTHER" id="PTHR24214:SF38">
    <property type="entry name" value="PDZ AND LIM DOMAIN PROTEIN ZASP-RELATED"/>
    <property type="match status" value="1"/>
</dbReference>
<dbReference type="AlphaFoldDB" id="A0A553PRP4"/>
<dbReference type="GO" id="GO:0003779">
    <property type="term" value="F:actin binding"/>
    <property type="evidence" value="ECO:0007669"/>
    <property type="project" value="TreeGrafter"/>
</dbReference>
<name>A0A553PRP4_TIGCA</name>
<dbReference type="InterPro" id="IPR050604">
    <property type="entry name" value="PDZ-LIM_domain"/>
</dbReference>
<dbReference type="SMART" id="SM00735">
    <property type="entry name" value="ZM"/>
    <property type="match status" value="1"/>
</dbReference>
<evidence type="ECO:0000259" key="5">
    <source>
        <dbReference type="PROSITE" id="PS50106"/>
    </source>
</evidence>
<feature type="domain" description="PDZ" evidence="5">
    <location>
        <begin position="261"/>
        <end position="313"/>
    </location>
</feature>
<dbReference type="GO" id="GO:0031941">
    <property type="term" value="C:filamentous actin"/>
    <property type="evidence" value="ECO:0007669"/>
    <property type="project" value="TreeGrafter"/>
</dbReference>
<dbReference type="GO" id="GO:0030036">
    <property type="term" value="P:actin cytoskeleton organization"/>
    <property type="evidence" value="ECO:0007669"/>
    <property type="project" value="TreeGrafter"/>
</dbReference>
<evidence type="ECO:0000313" key="7">
    <source>
        <dbReference type="Proteomes" id="UP000318571"/>
    </source>
</evidence>
<feature type="compositionally biased region" description="Polar residues" evidence="4">
    <location>
        <begin position="346"/>
        <end position="356"/>
    </location>
</feature>
<dbReference type="Gene3D" id="2.30.42.10">
    <property type="match status" value="1"/>
</dbReference>
<keyword evidence="3" id="KW-0479">Metal-binding</keyword>
<feature type="region of interest" description="Disordered" evidence="4">
    <location>
        <begin position="150"/>
        <end position="256"/>
    </location>
</feature>
<feature type="region of interest" description="Disordered" evidence="4">
    <location>
        <begin position="480"/>
        <end position="503"/>
    </location>
</feature>
<comment type="subcellular location">
    <subcellularLocation>
        <location evidence="1">Cytoplasm</location>
    </subcellularLocation>
</comment>
<dbReference type="GO" id="GO:0061061">
    <property type="term" value="P:muscle structure development"/>
    <property type="evidence" value="ECO:0007669"/>
    <property type="project" value="TreeGrafter"/>
</dbReference>
<evidence type="ECO:0000256" key="1">
    <source>
        <dbReference type="ARBA" id="ARBA00004496"/>
    </source>
</evidence>
<keyword evidence="2" id="KW-0963">Cytoplasm</keyword>
<feature type="compositionally biased region" description="Polar residues" evidence="4">
    <location>
        <begin position="244"/>
        <end position="255"/>
    </location>
</feature>